<reference evidence="2 3" key="1">
    <citation type="submission" date="2017-09" db="EMBL/GenBank/DDBJ databases">
        <title>Whole genomes of Flavobacteriaceae.</title>
        <authorList>
            <person name="Stine C."/>
            <person name="Li C."/>
            <person name="Tadesse D."/>
        </authorList>
    </citation>
    <scope>NUCLEOTIDE SEQUENCE [LARGE SCALE GENOMIC DNA]</scope>
    <source>
        <strain evidence="2 3">ATCC 35036</strain>
    </source>
</reference>
<protein>
    <submittedName>
        <fullName evidence="2">DUF1835 domain-containing protein</fullName>
    </submittedName>
</protein>
<dbReference type="AlphaFoldDB" id="A0A2H3KEK8"/>
<name>A0A2H3KEK8_9FLAO</name>
<sequence length="252" mass="29351">MATYHILNGDCLADQLSQTIINQNFIVFRECLIDGTVYADNMADFWKVRAEFFADVYKISTEEYEIKTVNEFEKIKNIPDNSEVCLWFENDLFCQTNMWFLISILAMNVTLNIYRVFPIIDHNSDIWKGFGISNAQKLKQAFESKIRFTPIDIELGKDLWASYQIADITKLNELSKKQSNCFEYLEAVCQAAIDRFPLNNTLSRPDQVVKAIIDTISTEFQVVFSEFSEREGIYGFGDLQLKTIYDRQMHNQ</sequence>
<proteinExistence type="predicted"/>
<comment type="caution">
    <text evidence="2">The sequence shown here is derived from an EMBL/GenBank/DDBJ whole genome shotgun (WGS) entry which is preliminary data.</text>
</comment>
<feature type="domain" description="DUF1835" evidence="1">
    <location>
        <begin position="5"/>
        <end position="106"/>
    </location>
</feature>
<gene>
    <name evidence="2" type="ORF">B0A77_00825</name>
</gene>
<evidence type="ECO:0000313" key="3">
    <source>
        <dbReference type="Proteomes" id="UP000220828"/>
    </source>
</evidence>
<dbReference type="Proteomes" id="UP000220828">
    <property type="component" value="Unassembled WGS sequence"/>
</dbReference>
<dbReference type="OrthoDB" id="127805at2"/>
<dbReference type="Pfam" id="PF08874">
    <property type="entry name" value="DUF1835"/>
    <property type="match status" value="1"/>
</dbReference>
<dbReference type="EMBL" id="PCMW01000007">
    <property type="protein sequence ID" value="PDS26791.1"/>
    <property type="molecule type" value="Genomic_DNA"/>
</dbReference>
<evidence type="ECO:0000259" key="1">
    <source>
        <dbReference type="Pfam" id="PF08874"/>
    </source>
</evidence>
<dbReference type="InterPro" id="IPR014973">
    <property type="entry name" value="DUF1835"/>
</dbReference>
<dbReference type="RefSeq" id="WP_097553210.1">
    <property type="nucleotide sequence ID" value="NZ_PCMW01000007.1"/>
</dbReference>
<accession>A0A2H3KEK8</accession>
<organism evidence="2 3">
    <name type="scientific">Flavobacterium branchiophilum</name>
    <dbReference type="NCBI Taxonomy" id="55197"/>
    <lineage>
        <taxon>Bacteria</taxon>
        <taxon>Pseudomonadati</taxon>
        <taxon>Bacteroidota</taxon>
        <taxon>Flavobacteriia</taxon>
        <taxon>Flavobacteriales</taxon>
        <taxon>Flavobacteriaceae</taxon>
        <taxon>Flavobacterium</taxon>
    </lineage>
</organism>
<evidence type="ECO:0000313" key="2">
    <source>
        <dbReference type="EMBL" id="PDS26791.1"/>
    </source>
</evidence>